<name>A0A2T5MJG5_9GAMM</name>
<proteinExistence type="inferred from homology"/>
<gene>
    <name evidence="3" type="ORF">CJD38_00955</name>
</gene>
<sequence length="407" mass="45780">MNSANTEQVTRFRLSDQYQQLKSSFHRHLIQQIEERNLEIDQWDEAKLERFVTEQMRRYVVEQRLPVNLRESEALARDACDELMGFGPIQALIEDDTINDIVVNGPSNVFVERDGKLTIAPVRFLDDNHVIRVIQRILAPIGRRVDESTPMVDARLPDGSRVNAIIPPIALDGPCLSIRKFRKKALTSEDLIRSGSVSEAALNYLQDRVRQRTNLIVVGGTGSGKTTFLNLLSQWIPQGERIVTVEDAAELRLQHGHVVRLETRPPNLDGERAVTARDLVRNALRMRPDRIIVGEVRGDEVLDMLQAMNTGHDGSMTTIHANSTRDAIHRMELLAGFAGYNGSEVTFRGQVASAIHLLVHVARLADGKRRLTSITEVLGLSGNELQMRTVFHYDMEAGVHVDSRDKP</sequence>
<dbReference type="Pfam" id="PF00437">
    <property type="entry name" value="T2SSE"/>
    <property type="match status" value="1"/>
</dbReference>
<evidence type="ECO:0000313" key="3">
    <source>
        <dbReference type="EMBL" id="PTU32726.1"/>
    </source>
</evidence>
<accession>A0A2T5MJG5</accession>
<dbReference type="InterPro" id="IPR050921">
    <property type="entry name" value="T4SS_GSP_E_ATPase"/>
</dbReference>
<reference evidence="3 4" key="1">
    <citation type="submission" date="2018-04" db="EMBL/GenBank/DDBJ databases">
        <title>Novel species isolated from glacier.</title>
        <authorList>
            <person name="Liu Q."/>
            <person name="Xin Y.-H."/>
        </authorList>
    </citation>
    <scope>NUCLEOTIDE SEQUENCE [LARGE SCALE GENOMIC DNA]</scope>
    <source>
        <strain evidence="3 4">GT1R17</strain>
    </source>
</reference>
<comment type="similarity">
    <text evidence="1">Belongs to the GSP E family.</text>
</comment>
<organism evidence="3 4">
    <name type="scientific">Stenotrophobium rhamnosiphilum</name>
    <dbReference type="NCBI Taxonomy" id="2029166"/>
    <lineage>
        <taxon>Bacteria</taxon>
        <taxon>Pseudomonadati</taxon>
        <taxon>Pseudomonadota</taxon>
        <taxon>Gammaproteobacteria</taxon>
        <taxon>Nevskiales</taxon>
        <taxon>Nevskiaceae</taxon>
        <taxon>Stenotrophobium</taxon>
    </lineage>
</organism>
<dbReference type="Gene3D" id="3.30.450.380">
    <property type="match status" value="1"/>
</dbReference>
<dbReference type="EMBL" id="QANS01000001">
    <property type="protein sequence ID" value="PTU32726.1"/>
    <property type="molecule type" value="Genomic_DNA"/>
</dbReference>
<dbReference type="PANTHER" id="PTHR30486:SF15">
    <property type="entry name" value="TYPE II_IV SECRETION SYSTEM ATPASE"/>
    <property type="match status" value="1"/>
</dbReference>
<dbReference type="GO" id="GO:0016887">
    <property type="term" value="F:ATP hydrolysis activity"/>
    <property type="evidence" value="ECO:0007669"/>
    <property type="project" value="InterPro"/>
</dbReference>
<dbReference type="SUPFAM" id="SSF52540">
    <property type="entry name" value="P-loop containing nucleoside triphosphate hydrolases"/>
    <property type="match status" value="1"/>
</dbReference>
<dbReference type="AlphaFoldDB" id="A0A2T5MJG5"/>
<dbReference type="PANTHER" id="PTHR30486">
    <property type="entry name" value="TWITCHING MOTILITY PROTEIN PILT"/>
    <property type="match status" value="1"/>
</dbReference>
<feature type="domain" description="Bacterial type II secretion system protein E" evidence="2">
    <location>
        <begin position="84"/>
        <end position="363"/>
    </location>
</feature>
<evidence type="ECO:0000313" key="4">
    <source>
        <dbReference type="Proteomes" id="UP000244248"/>
    </source>
</evidence>
<dbReference type="InterPro" id="IPR027417">
    <property type="entry name" value="P-loop_NTPase"/>
</dbReference>
<dbReference type="CDD" id="cd01130">
    <property type="entry name" value="VirB11-like_ATPase"/>
    <property type="match status" value="1"/>
</dbReference>
<protein>
    <submittedName>
        <fullName evidence="3">ATPase</fullName>
    </submittedName>
</protein>
<dbReference type="Proteomes" id="UP000244248">
    <property type="component" value="Unassembled WGS sequence"/>
</dbReference>
<evidence type="ECO:0000256" key="1">
    <source>
        <dbReference type="ARBA" id="ARBA00006611"/>
    </source>
</evidence>
<dbReference type="InterPro" id="IPR001482">
    <property type="entry name" value="T2SS/T4SS_dom"/>
</dbReference>
<keyword evidence="4" id="KW-1185">Reference proteome</keyword>
<dbReference type="Gene3D" id="3.40.50.300">
    <property type="entry name" value="P-loop containing nucleotide triphosphate hydrolases"/>
    <property type="match status" value="1"/>
</dbReference>
<comment type="caution">
    <text evidence="3">The sequence shown here is derived from an EMBL/GenBank/DDBJ whole genome shotgun (WGS) entry which is preliminary data.</text>
</comment>
<evidence type="ECO:0000259" key="2">
    <source>
        <dbReference type="Pfam" id="PF00437"/>
    </source>
</evidence>
<dbReference type="RefSeq" id="WP_107938433.1">
    <property type="nucleotide sequence ID" value="NZ_QANS01000001.1"/>
</dbReference>
<dbReference type="OrthoDB" id="9810761at2"/>